<evidence type="ECO:0000313" key="2">
    <source>
        <dbReference type="EMBL" id="UUY03984.1"/>
    </source>
</evidence>
<dbReference type="PANTHER" id="PTHR47129:SF1">
    <property type="entry name" value="NMRA-LIKE DOMAIN-CONTAINING PROTEIN"/>
    <property type="match status" value="1"/>
</dbReference>
<dbReference type="Gene3D" id="3.40.50.720">
    <property type="entry name" value="NAD(P)-binding Rossmann-like Domain"/>
    <property type="match status" value="1"/>
</dbReference>
<dbReference type="InterPro" id="IPR036291">
    <property type="entry name" value="NAD(P)-bd_dom_sf"/>
</dbReference>
<accession>A0ABY5PH35</accession>
<dbReference type="CDD" id="cd05269">
    <property type="entry name" value="TMR_SDR_a"/>
    <property type="match status" value="1"/>
</dbReference>
<dbReference type="InterPro" id="IPR008030">
    <property type="entry name" value="NmrA-like"/>
</dbReference>
<dbReference type="SUPFAM" id="SSF51735">
    <property type="entry name" value="NAD(P)-binding Rossmann-fold domains"/>
    <property type="match status" value="1"/>
</dbReference>
<evidence type="ECO:0000259" key="1">
    <source>
        <dbReference type="Pfam" id="PF05368"/>
    </source>
</evidence>
<dbReference type="RefSeq" id="WP_353864482.1">
    <property type="nucleotide sequence ID" value="NZ_CP088295.1"/>
</dbReference>
<gene>
    <name evidence="2" type="ORF">LRS13_00185</name>
</gene>
<dbReference type="PANTHER" id="PTHR47129">
    <property type="entry name" value="QUINONE OXIDOREDUCTASE 2"/>
    <property type="match status" value="1"/>
</dbReference>
<dbReference type="InterPro" id="IPR052718">
    <property type="entry name" value="NmrA-type_oxidoreductase"/>
</dbReference>
<evidence type="ECO:0000313" key="3">
    <source>
        <dbReference type="Proteomes" id="UP001058860"/>
    </source>
</evidence>
<name>A0ABY5PH35_9ACTN</name>
<protein>
    <submittedName>
        <fullName evidence="2">SDR family oxidoreductase</fullName>
    </submittedName>
</protein>
<dbReference type="Pfam" id="PF05368">
    <property type="entry name" value="NmrA"/>
    <property type="match status" value="1"/>
</dbReference>
<sequence length="286" mass="30188">MIAVTGATGELGGRVAARLAAAGATQRLIVRDAARAPDIAGAEVAVAGGYDDRAGMTDALRGAETLFLVSGREAADRVAQHYAAIDAAVDAGVQRIVYTSFLGAAPDATFTLARHHHLTEEHIRGAGVQHTFLRNSMYLDFVPFFASPGGVIAGPAGDGRCAWVSRDDVADVAVAVLTTPGHDGLTYELTGPEAHTLTWAAEQLTRVTGREVRYVDETVEQAYASRAKYDAPPFEVDGWVTSYLAVKAGELDVVTDTVERLAGHAPQALPEFLERNPGSWAHLAPA</sequence>
<dbReference type="Proteomes" id="UP001058860">
    <property type="component" value="Chromosome"/>
</dbReference>
<keyword evidence="3" id="KW-1185">Reference proteome</keyword>
<dbReference type="EMBL" id="CP088295">
    <property type="protein sequence ID" value="UUY03984.1"/>
    <property type="molecule type" value="Genomic_DNA"/>
</dbReference>
<dbReference type="Gene3D" id="3.90.25.10">
    <property type="entry name" value="UDP-galactose 4-epimerase, domain 1"/>
    <property type="match status" value="1"/>
</dbReference>
<reference evidence="3" key="1">
    <citation type="submission" date="2021-11" db="EMBL/GenBank/DDBJ databases">
        <title>Cultivation dependent microbiological survey of springs from the worlds oldest radium mine currently devoted to the extraction of radon-saturated water.</title>
        <authorList>
            <person name="Kapinusova G."/>
            <person name="Smrhova T."/>
            <person name="Strejcek M."/>
            <person name="Suman J."/>
            <person name="Jani K."/>
            <person name="Pajer P."/>
            <person name="Uhlik O."/>
        </authorList>
    </citation>
    <scope>NUCLEOTIDE SEQUENCE [LARGE SCALE GENOMIC DNA]</scope>
    <source>
        <strain evidence="3">J379</strain>
    </source>
</reference>
<proteinExistence type="predicted"/>
<feature type="domain" description="NmrA-like" evidence="1">
    <location>
        <begin position="2"/>
        <end position="221"/>
    </location>
</feature>
<organism evidence="2 3">
    <name type="scientific">Svornostia abyssi</name>
    <dbReference type="NCBI Taxonomy" id="2898438"/>
    <lineage>
        <taxon>Bacteria</taxon>
        <taxon>Bacillati</taxon>
        <taxon>Actinomycetota</taxon>
        <taxon>Thermoleophilia</taxon>
        <taxon>Solirubrobacterales</taxon>
        <taxon>Baekduiaceae</taxon>
        <taxon>Svornostia</taxon>
    </lineage>
</organism>